<name>Q0N482_9ABAC</name>
<dbReference type="RefSeq" id="YP_717554.1">
    <property type="nucleotide sequence ID" value="NC_008293.1"/>
</dbReference>
<evidence type="ECO:0000313" key="1">
    <source>
        <dbReference type="EMBL" id="ABF47361.1"/>
    </source>
</evidence>
<reference evidence="1 2" key="1">
    <citation type="journal article" date="2009" name="BMC Genomics">
        <title>Genomic sequence, organization and characteristics of a new nucleopolyhedrovirus isolated from Clanis bilineata larva.</title>
        <authorList>
            <person name="Zhu S.Y."/>
            <person name="Yi J.P."/>
            <person name="Shen W.D."/>
            <person name="Wang L.Q."/>
            <person name="He H.G."/>
            <person name="Wang Y."/>
            <person name="Li B."/>
            <person name="Wang W.B."/>
        </authorList>
    </citation>
    <scope>NUCLEOTIDE SEQUENCE [LARGE SCALE GENOMIC DNA]</scope>
    <source>
        <strain evidence="1">DZ1</strain>
    </source>
</reference>
<sequence>MSSTWQNNFLDMLKNKRFEKVACSTSYNKLQEQLSTLKPCVLYTPGCAKNFQVVSTKYNILQIKQHYLCRDQIFFFDHVNVRRHTKDYGDFLVMKWSDVYRHMEDYSQVLSKHFKVDQVVVQDSVIINIPQDKNVAAKTAFARQFYSIKSNRNQLLYMTGQLVDKVHVEPHTPSTFDVMLSAHEEVNMIMGAVIEGIKQSKSAVEMITLNNKKILEKTYSFSIKPVIFFHIQ</sequence>
<organism evidence="1 2">
    <name type="scientific">Clanis bilineata nucleopolyhedrovirus</name>
    <dbReference type="NCBI Taxonomy" id="1307957"/>
    <lineage>
        <taxon>Viruses</taxon>
        <taxon>Viruses incertae sedis</taxon>
        <taxon>Naldaviricetes</taxon>
        <taxon>Lefavirales</taxon>
        <taxon>Baculoviridae</taxon>
        <taxon>Alphabaculovirus</taxon>
        <taxon>Alphabaculovirus clabilineatae</taxon>
    </lineage>
</organism>
<dbReference type="EMBL" id="DQ504428">
    <property type="protein sequence ID" value="ABF47361.1"/>
    <property type="molecule type" value="Genomic_DNA"/>
</dbReference>
<evidence type="ECO:0000313" key="2">
    <source>
        <dbReference type="Proteomes" id="UP000214353"/>
    </source>
</evidence>
<protein>
    <submittedName>
        <fullName evidence="1">DNA binding protein</fullName>
    </submittedName>
</protein>
<dbReference type="OrthoDB" id="23658at10239"/>
<dbReference type="KEGG" id="vg:5141836"/>
<dbReference type="InterPro" id="IPR006871">
    <property type="entry name" value="ssDNA-bd_baculovirus"/>
</dbReference>
<keyword evidence="2" id="KW-1185">Reference proteome</keyword>
<accession>Q0N482</accession>
<dbReference type="GeneID" id="5141836"/>
<dbReference type="Pfam" id="PF04786">
    <property type="entry name" value="Baculo_DNA_bind"/>
    <property type="match status" value="1"/>
</dbReference>
<proteinExistence type="predicted"/>
<dbReference type="Proteomes" id="UP000214353">
    <property type="component" value="Segment"/>
</dbReference>